<sequence>MVLRLATWAKQLGDSGKQVKEIFRGDYSKMSPAERDAAAEKLVRDCALTAAALAPIPLPFSEMLTVTPLQFMMVRGLGHIYGYRLSPNGVRETLALVGGSMVGRQLTVAALKGMLPGLGSLVAIALDSAWTYAMGRTAIVWFRSNQTASPEELRRVHDEAVAEAEAKMPEEARSALVKARQGKKGE</sequence>
<evidence type="ECO:0000256" key="1">
    <source>
        <dbReference type="ARBA" id="ARBA00004141"/>
    </source>
</evidence>
<dbReference type="Proteomes" id="UP001595791">
    <property type="component" value="Unassembled WGS sequence"/>
</dbReference>
<dbReference type="RefSeq" id="WP_378162073.1">
    <property type="nucleotide sequence ID" value="NZ_JBHSBU010000001.1"/>
</dbReference>
<dbReference type="EMBL" id="JBHSBU010000001">
    <property type="protein sequence ID" value="MFC4158901.1"/>
    <property type="molecule type" value="Genomic_DNA"/>
</dbReference>
<evidence type="ECO:0000313" key="6">
    <source>
        <dbReference type="EMBL" id="MFC4158901.1"/>
    </source>
</evidence>
<keyword evidence="4" id="KW-0472">Membrane</keyword>
<keyword evidence="2" id="KW-0812">Transmembrane</keyword>
<dbReference type="InterPro" id="IPR021147">
    <property type="entry name" value="DUF697"/>
</dbReference>
<protein>
    <submittedName>
        <fullName evidence="6">YcjF family protein</fullName>
    </submittedName>
</protein>
<keyword evidence="3" id="KW-1133">Transmembrane helix</keyword>
<evidence type="ECO:0000256" key="3">
    <source>
        <dbReference type="ARBA" id="ARBA00022989"/>
    </source>
</evidence>
<feature type="compositionally biased region" description="Basic and acidic residues" evidence="5">
    <location>
        <begin position="164"/>
        <end position="173"/>
    </location>
</feature>
<dbReference type="Pfam" id="PF05128">
    <property type="entry name" value="DUF697"/>
    <property type="match status" value="1"/>
</dbReference>
<organism evidence="6 7">
    <name type="scientific">Chitinimonas lacunae</name>
    <dbReference type="NCBI Taxonomy" id="1963018"/>
    <lineage>
        <taxon>Bacteria</taxon>
        <taxon>Pseudomonadati</taxon>
        <taxon>Pseudomonadota</taxon>
        <taxon>Betaproteobacteria</taxon>
        <taxon>Neisseriales</taxon>
        <taxon>Chitinibacteraceae</taxon>
        <taxon>Chitinimonas</taxon>
    </lineage>
</organism>
<evidence type="ECO:0000313" key="7">
    <source>
        <dbReference type="Proteomes" id="UP001595791"/>
    </source>
</evidence>
<comment type="subcellular location">
    <subcellularLocation>
        <location evidence="1">Membrane</location>
        <topology evidence="1">Multi-pass membrane protein</topology>
    </subcellularLocation>
</comment>
<feature type="region of interest" description="Disordered" evidence="5">
    <location>
        <begin position="164"/>
        <end position="186"/>
    </location>
</feature>
<evidence type="ECO:0000256" key="4">
    <source>
        <dbReference type="ARBA" id="ARBA00023136"/>
    </source>
</evidence>
<reference evidence="7" key="1">
    <citation type="journal article" date="2019" name="Int. J. Syst. Evol. Microbiol.">
        <title>The Global Catalogue of Microorganisms (GCM) 10K type strain sequencing project: providing services to taxonomists for standard genome sequencing and annotation.</title>
        <authorList>
            <consortium name="The Broad Institute Genomics Platform"/>
            <consortium name="The Broad Institute Genome Sequencing Center for Infectious Disease"/>
            <person name="Wu L."/>
            <person name="Ma J."/>
        </authorList>
    </citation>
    <scope>NUCLEOTIDE SEQUENCE [LARGE SCALE GENOMIC DNA]</scope>
    <source>
        <strain evidence="7">LMG 29894</strain>
    </source>
</reference>
<keyword evidence="7" id="KW-1185">Reference proteome</keyword>
<evidence type="ECO:0000256" key="2">
    <source>
        <dbReference type="ARBA" id="ARBA00022692"/>
    </source>
</evidence>
<name>A0ABV8MNL6_9NEIS</name>
<proteinExistence type="predicted"/>
<gene>
    <name evidence="6" type="ORF">ACFOW7_05960</name>
</gene>
<comment type="caution">
    <text evidence="6">The sequence shown here is derived from an EMBL/GenBank/DDBJ whole genome shotgun (WGS) entry which is preliminary data.</text>
</comment>
<accession>A0ABV8MNL6</accession>
<evidence type="ECO:0000256" key="5">
    <source>
        <dbReference type="SAM" id="MobiDB-lite"/>
    </source>
</evidence>